<dbReference type="OrthoDB" id="10618298at2759"/>
<evidence type="ECO:0000313" key="3">
    <source>
        <dbReference type="Proteomes" id="UP000053593"/>
    </source>
</evidence>
<evidence type="ECO:0000313" key="2">
    <source>
        <dbReference type="EMBL" id="KIK50190.1"/>
    </source>
</evidence>
<protein>
    <submittedName>
        <fullName evidence="2">Uncharacterized protein</fullName>
    </submittedName>
</protein>
<gene>
    <name evidence="2" type="ORF">GYMLUDRAFT_253191</name>
</gene>
<evidence type="ECO:0000256" key="1">
    <source>
        <dbReference type="SAM" id="MobiDB-lite"/>
    </source>
</evidence>
<dbReference type="AlphaFoldDB" id="A0A0D0AJ39"/>
<feature type="compositionally biased region" description="Polar residues" evidence="1">
    <location>
        <begin position="11"/>
        <end position="22"/>
    </location>
</feature>
<feature type="region of interest" description="Disordered" evidence="1">
    <location>
        <begin position="1"/>
        <end position="64"/>
    </location>
</feature>
<proteinExistence type="predicted"/>
<reference evidence="2 3" key="1">
    <citation type="submission" date="2014-04" db="EMBL/GenBank/DDBJ databases">
        <title>Evolutionary Origins and Diversification of the Mycorrhizal Mutualists.</title>
        <authorList>
            <consortium name="DOE Joint Genome Institute"/>
            <consortium name="Mycorrhizal Genomics Consortium"/>
            <person name="Kohler A."/>
            <person name="Kuo A."/>
            <person name="Nagy L.G."/>
            <person name="Floudas D."/>
            <person name="Copeland A."/>
            <person name="Barry K.W."/>
            <person name="Cichocki N."/>
            <person name="Veneault-Fourrey C."/>
            <person name="LaButti K."/>
            <person name="Lindquist E.A."/>
            <person name="Lipzen A."/>
            <person name="Lundell T."/>
            <person name="Morin E."/>
            <person name="Murat C."/>
            <person name="Riley R."/>
            <person name="Ohm R."/>
            <person name="Sun H."/>
            <person name="Tunlid A."/>
            <person name="Henrissat B."/>
            <person name="Grigoriev I.V."/>
            <person name="Hibbett D.S."/>
            <person name="Martin F."/>
        </authorList>
    </citation>
    <scope>NUCLEOTIDE SEQUENCE [LARGE SCALE GENOMIC DNA]</scope>
    <source>
        <strain evidence="2 3">FD-317 M1</strain>
    </source>
</reference>
<feature type="compositionally biased region" description="Basic and acidic residues" evidence="1">
    <location>
        <begin position="47"/>
        <end position="56"/>
    </location>
</feature>
<dbReference type="EMBL" id="KN834921">
    <property type="protein sequence ID" value="KIK50190.1"/>
    <property type="molecule type" value="Genomic_DNA"/>
</dbReference>
<dbReference type="Proteomes" id="UP000053593">
    <property type="component" value="Unassembled WGS sequence"/>
</dbReference>
<keyword evidence="3" id="KW-1185">Reference proteome</keyword>
<sequence length="233" mass="25735">MPDDGIAFGSITGTNQDLSNTLDVDIQPCRSPTEPGEIHETAPPQDGEIKSVDEGTNHSSPLMDKQNNKLWKLVSTLLPNAKEEVEQEILHTPPQQPPTKATDAQRNVAEHATNVQVPITLEQGKVAEKTTNVQAPAEQGAMNPKLSQWGNDIVRLTTMYVYPNGQTYNKMVNDPHFVQIPGCTQDTGQPLSFQDRAVSQTLRGWHDKADGAVEWHNQNIEFAKDGLSWSAYE</sequence>
<organism evidence="2 3">
    <name type="scientific">Collybiopsis luxurians FD-317 M1</name>
    <dbReference type="NCBI Taxonomy" id="944289"/>
    <lineage>
        <taxon>Eukaryota</taxon>
        <taxon>Fungi</taxon>
        <taxon>Dikarya</taxon>
        <taxon>Basidiomycota</taxon>
        <taxon>Agaricomycotina</taxon>
        <taxon>Agaricomycetes</taxon>
        <taxon>Agaricomycetidae</taxon>
        <taxon>Agaricales</taxon>
        <taxon>Marasmiineae</taxon>
        <taxon>Omphalotaceae</taxon>
        <taxon>Collybiopsis</taxon>
        <taxon>Collybiopsis luxurians</taxon>
    </lineage>
</organism>
<dbReference type="HOGENOM" id="CLU_1190030_0_0_1"/>
<name>A0A0D0AJ39_9AGAR</name>
<accession>A0A0D0AJ39</accession>